<feature type="transmembrane region" description="Helical" evidence="1">
    <location>
        <begin position="276"/>
        <end position="294"/>
    </location>
</feature>
<feature type="signal peptide" evidence="2">
    <location>
        <begin position="1"/>
        <end position="22"/>
    </location>
</feature>
<proteinExistence type="predicted"/>
<feature type="transmembrane region" description="Helical" evidence="1">
    <location>
        <begin position="314"/>
        <end position="336"/>
    </location>
</feature>
<accession>A0ABW4X5H1</accession>
<feature type="transmembrane region" description="Helical" evidence="1">
    <location>
        <begin position="246"/>
        <end position="267"/>
    </location>
</feature>
<keyword evidence="4" id="KW-1185">Reference proteome</keyword>
<organism evidence="3 4">
    <name type="scientific">Blastococcus deserti</name>
    <dbReference type="NCBI Taxonomy" id="2259033"/>
    <lineage>
        <taxon>Bacteria</taxon>
        <taxon>Bacillati</taxon>
        <taxon>Actinomycetota</taxon>
        <taxon>Actinomycetes</taxon>
        <taxon>Geodermatophilales</taxon>
        <taxon>Geodermatophilaceae</taxon>
        <taxon>Blastococcus</taxon>
    </lineage>
</organism>
<evidence type="ECO:0000256" key="2">
    <source>
        <dbReference type="SAM" id="SignalP"/>
    </source>
</evidence>
<keyword evidence="2" id="KW-0732">Signal</keyword>
<dbReference type="Proteomes" id="UP001597402">
    <property type="component" value="Unassembled WGS sequence"/>
</dbReference>
<evidence type="ECO:0000256" key="1">
    <source>
        <dbReference type="SAM" id="Phobius"/>
    </source>
</evidence>
<feature type="transmembrane region" description="Helical" evidence="1">
    <location>
        <begin position="191"/>
        <end position="210"/>
    </location>
</feature>
<keyword evidence="1" id="KW-1133">Transmembrane helix</keyword>
<reference evidence="4" key="1">
    <citation type="journal article" date="2019" name="Int. J. Syst. Evol. Microbiol.">
        <title>The Global Catalogue of Microorganisms (GCM) 10K type strain sequencing project: providing services to taxonomists for standard genome sequencing and annotation.</title>
        <authorList>
            <consortium name="The Broad Institute Genomics Platform"/>
            <consortium name="The Broad Institute Genome Sequencing Center for Infectious Disease"/>
            <person name="Wu L."/>
            <person name="Ma J."/>
        </authorList>
    </citation>
    <scope>NUCLEOTIDE SEQUENCE [LARGE SCALE GENOMIC DNA]</scope>
    <source>
        <strain evidence="4">JCM 3338</strain>
    </source>
</reference>
<dbReference type="RefSeq" id="WP_376871819.1">
    <property type="nucleotide sequence ID" value="NZ_JBHUHP010000002.1"/>
</dbReference>
<protein>
    <submittedName>
        <fullName evidence="3">Uncharacterized protein</fullName>
    </submittedName>
</protein>
<feature type="chain" id="PRO_5047069776" evidence="2">
    <location>
        <begin position="23"/>
        <end position="364"/>
    </location>
</feature>
<keyword evidence="1" id="KW-0812">Transmembrane</keyword>
<name>A0ABW4X5H1_9ACTN</name>
<evidence type="ECO:0000313" key="3">
    <source>
        <dbReference type="EMBL" id="MFD2090636.1"/>
    </source>
</evidence>
<sequence>MSRTAARLLVVLAALLATLAVAGPAAAHVGGEAAGSNFAGRVLAMTPEVPGVSLRVLEFGDALELVNRTSAEVLVPGYDDEPYLRIGPDGVWRNANSPATYINLDRYAEVRLPDRADARAEPDWVRVSTEPHHVWHDHRTHWMSDAVLPPAVAADPGSPHLVFEWAVPLVHDGTPVEVTGELTWSPPPSPWLVWPLCAAGGALAVAAGLLARTARPLGTLLLVGGAAALWHAAATPEPPVSVASHAGAVASALLPALTAVLVAGLGFRAARRGRGAMTGLLAVVLGWLLLVQGLPDVDVLWTANVASAGPGALARAAVALLLALGAGLVAGGVAAIRRFREVVPQQDGAGPYDGSAPVRPVPVG</sequence>
<evidence type="ECO:0000313" key="4">
    <source>
        <dbReference type="Proteomes" id="UP001597402"/>
    </source>
</evidence>
<keyword evidence="1" id="KW-0472">Membrane</keyword>
<dbReference type="EMBL" id="JBHUHP010000002">
    <property type="protein sequence ID" value="MFD2090636.1"/>
    <property type="molecule type" value="Genomic_DNA"/>
</dbReference>
<feature type="transmembrane region" description="Helical" evidence="1">
    <location>
        <begin position="217"/>
        <end position="234"/>
    </location>
</feature>
<comment type="caution">
    <text evidence="3">The sequence shown here is derived from an EMBL/GenBank/DDBJ whole genome shotgun (WGS) entry which is preliminary data.</text>
</comment>
<gene>
    <name evidence="3" type="ORF">ACFSHS_03535</name>
</gene>